<reference evidence="2" key="1">
    <citation type="submission" date="2024-05" db="EMBL/GenBank/DDBJ databases">
        <authorList>
            <person name="Kim S."/>
            <person name="Heo J."/>
            <person name="Choi H."/>
            <person name="Choi Y."/>
            <person name="Kwon S.-W."/>
            <person name="Kim Y."/>
        </authorList>
    </citation>
    <scope>NUCLEOTIDE SEQUENCE</scope>
    <source>
        <strain evidence="2">KACC 23698</strain>
    </source>
</reference>
<feature type="domain" description="Dienelactone hydrolase" evidence="1">
    <location>
        <begin position="19"/>
        <end position="248"/>
    </location>
</feature>
<dbReference type="PANTHER" id="PTHR22946:SF0">
    <property type="entry name" value="DIENELACTONE HYDROLASE DOMAIN-CONTAINING PROTEIN"/>
    <property type="match status" value="1"/>
</dbReference>
<proteinExistence type="predicted"/>
<organism evidence="2">
    <name type="scientific">Alsobacter sp. KACC 23698</name>
    <dbReference type="NCBI Taxonomy" id="3149229"/>
    <lineage>
        <taxon>Bacteria</taxon>
        <taxon>Pseudomonadati</taxon>
        <taxon>Pseudomonadota</taxon>
        <taxon>Alphaproteobacteria</taxon>
        <taxon>Hyphomicrobiales</taxon>
        <taxon>Alsobacteraceae</taxon>
        <taxon>Alsobacter</taxon>
    </lineage>
</organism>
<dbReference type="SUPFAM" id="SSF53474">
    <property type="entry name" value="alpha/beta-Hydrolases"/>
    <property type="match status" value="1"/>
</dbReference>
<dbReference type="Pfam" id="PF01738">
    <property type="entry name" value="DLH"/>
    <property type="match status" value="1"/>
</dbReference>
<dbReference type="RefSeq" id="WP_406855233.1">
    <property type="nucleotide sequence ID" value="NZ_CP157484.1"/>
</dbReference>
<evidence type="ECO:0000313" key="2">
    <source>
        <dbReference type="EMBL" id="XBO38396.1"/>
    </source>
</evidence>
<dbReference type="Gene3D" id="3.40.50.1820">
    <property type="entry name" value="alpha/beta hydrolase"/>
    <property type="match status" value="1"/>
</dbReference>
<sequence length="258" mass="27289">MTISTRDIAYQVDGLGMVAHLARPSGQGPWPAVLIGHDGVGLDAYQRSRADDLAAHGYLALAMDYHGGQTYFGRPDAMLARTMPLLGDEKRMQAIGRAAFDILLAEPGVEPDRIAALGYGAGGRIVLELARTGVPFKAIAVVHPAFPPANAHDWTGKTGTVLLCTGSEDPICTPEQVLTFGRALQEAGLDWRATIHGGAKHAFWARPTHPDGSPAEGATHAEATVPGVGYHPEAAVRAWQAVLDLLDETFTSSGVERA</sequence>
<dbReference type="InterPro" id="IPR002925">
    <property type="entry name" value="Dienelactn_hydro"/>
</dbReference>
<accession>A0AAU7JDQ4</accession>
<evidence type="ECO:0000259" key="1">
    <source>
        <dbReference type="Pfam" id="PF01738"/>
    </source>
</evidence>
<dbReference type="EMBL" id="CP157484">
    <property type="protein sequence ID" value="XBO38396.1"/>
    <property type="molecule type" value="Genomic_DNA"/>
</dbReference>
<gene>
    <name evidence="2" type="ORF">ABEG18_22260</name>
</gene>
<protein>
    <submittedName>
        <fullName evidence="2">Dienelactone hydrolase family protein</fullName>
        <ecNumber evidence="2">3.1.-.-</ecNumber>
    </submittedName>
</protein>
<dbReference type="PANTHER" id="PTHR22946">
    <property type="entry name" value="DIENELACTONE HYDROLASE DOMAIN-CONTAINING PROTEIN-RELATED"/>
    <property type="match status" value="1"/>
</dbReference>
<dbReference type="AlphaFoldDB" id="A0AAU7JDQ4"/>
<keyword evidence="2" id="KW-0378">Hydrolase</keyword>
<dbReference type="EC" id="3.1.-.-" evidence="2"/>
<dbReference type="GO" id="GO:0016787">
    <property type="term" value="F:hydrolase activity"/>
    <property type="evidence" value="ECO:0007669"/>
    <property type="project" value="UniProtKB-KW"/>
</dbReference>
<dbReference type="InterPro" id="IPR029058">
    <property type="entry name" value="AB_hydrolase_fold"/>
</dbReference>
<dbReference type="InterPro" id="IPR050261">
    <property type="entry name" value="FrsA_esterase"/>
</dbReference>
<name>A0AAU7JDQ4_9HYPH</name>